<keyword evidence="2" id="KW-1185">Reference proteome</keyword>
<dbReference type="Pfam" id="PF11503">
    <property type="entry name" value="YNR034W-A-like"/>
    <property type="match status" value="1"/>
</dbReference>
<dbReference type="InterPro" id="IPR035098">
    <property type="entry name" value="YNR034W-A/EGO2_sf"/>
</dbReference>
<gene>
    <name evidence="1" type="ORF">LAME_0H15478G</name>
</gene>
<accession>A0A1G4KHV1</accession>
<organism evidence="1 2">
    <name type="scientific">Lachancea meyersii CBS 8951</name>
    <dbReference type="NCBI Taxonomy" id="1266667"/>
    <lineage>
        <taxon>Eukaryota</taxon>
        <taxon>Fungi</taxon>
        <taxon>Dikarya</taxon>
        <taxon>Ascomycota</taxon>
        <taxon>Saccharomycotina</taxon>
        <taxon>Saccharomycetes</taxon>
        <taxon>Saccharomycetales</taxon>
        <taxon>Saccharomycetaceae</taxon>
        <taxon>Lachancea</taxon>
    </lineage>
</organism>
<name>A0A1G4KHV1_9SACH</name>
<reference evidence="2" key="1">
    <citation type="submission" date="2016-03" db="EMBL/GenBank/DDBJ databases">
        <authorList>
            <person name="Devillers Hugo."/>
        </authorList>
    </citation>
    <scope>NUCLEOTIDE SEQUENCE [LARGE SCALE GENOMIC DNA]</scope>
</reference>
<sequence length="85" mass="9088">MSSEWAQKTKLTRLVMNAVGLLIFDENCNVIEASGVGKDRLADIVTISQNPVGNEGFGALEGSNLKAAVYQRDGKTVVVYTALNS</sequence>
<dbReference type="SUPFAM" id="SSF160683">
    <property type="entry name" value="YNR034W-A-like"/>
    <property type="match status" value="1"/>
</dbReference>
<evidence type="ECO:0000313" key="1">
    <source>
        <dbReference type="EMBL" id="SCV04065.1"/>
    </source>
</evidence>
<proteinExistence type="predicted"/>
<dbReference type="Gene3D" id="3.40.1840.10">
    <property type="entry name" value="YNR034W-A-like"/>
    <property type="match status" value="1"/>
</dbReference>
<evidence type="ECO:0000313" key="2">
    <source>
        <dbReference type="Proteomes" id="UP000191144"/>
    </source>
</evidence>
<dbReference type="EMBL" id="LT598480">
    <property type="protein sequence ID" value="SCV04065.1"/>
    <property type="molecule type" value="Genomic_DNA"/>
</dbReference>
<dbReference type="AlphaFoldDB" id="A0A1G4KHV1"/>
<dbReference type="OrthoDB" id="4057220at2759"/>
<dbReference type="Proteomes" id="UP000191144">
    <property type="component" value="Chromosome H"/>
</dbReference>
<protein>
    <submittedName>
        <fullName evidence="1">LAME_0H15478g1_1</fullName>
    </submittedName>
</protein>
<dbReference type="InterPro" id="IPR021591">
    <property type="entry name" value="YNR034W-A/EGO2"/>
</dbReference>